<evidence type="ECO:0000256" key="1">
    <source>
        <dbReference type="SAM" id="SignalP"/>
    </source>
</evidence>
<dbReference type="Pfam" id="PF12969">
    <property type="entry name" value="DUF3857"/>
    <property type="match status" value="1"/>
</dbReference>
<gene>
    <name evidence="4" type="ORF">BSYN_18300</name>
</gene>
<evidence type="ECO:0000259" key="3">
    <source>
        <dbReference type="Pfam" id="PF12969"/>
    </source>
</evidence>
<reference evidence="4 5" key="1">
    <citation type="submission" date="2023-04" db="EMBL/GenBank/DDBJ databases">
        <title>Draft genome sequence of acteroides sedimenti strain YN3PY1.</title>
        <authorList>
            <person name="Yoshida N."/>
        </authorList>
    </citation>
    <scope>NUCLEOTIDE SEQUENCE [LARGE SCALE GENOMIC DNA]</scope>
    <source>
        <strain evidence="4 5">YN3PY1</strain>
    </source>
</reference>
<name>A0ABN6ZBV1_9BACE</name>
<dbReference type="EMBL" id="AP028055">
    <property type="protein sequence ID" value="BEG99565.1"/>
    <property type="molecule type" value="Genomic_DNA"/>
</dbReference>
<dbReference type="InterPro" id="IPR024618">
    <property type="entry name" value="DUF3857"/>
</dbReference>
<dbReference type="Pfam" id="PF01841">
    <property type="entry name" value="Transglut_core"/>
    <property type="match status" value="1"/>
</dbReference>
<dbReference type="Gene3D" id="2.60.120.1130">
    <property type="match status" value="1"/>
</dbReference>
<protein>
    <recommendedName>
        <fullName evidence="6">DUF3857 domain-containing protein</fullName>
    </recommendedName>
</protein>
<evidence type="ECO:0000313" key="5">
    <source>
        <dbReference type="Proteomes" id="UP001496674"/>
    </source>
</evidence>
<evidence type="ECO:0000259" key="2">
    <source>
        <dbReference type="Pfam" id="PF01841"/>
    </source>
</evidence>
<sequence length="635" mass="71992">MLNKRIKSLLFSLLILSTGFAQDKLALPEIPDSLKENANSIVVSYIRDINYLSDVSAEEKNSSIITILNSKGESEAGFGCSTDMFSELKDFRGVIYDATGKQIRKIKKSELRFSEYTESLADDSRHYYFEPDIANYPVTIKYEWEIKHKNGLIGLPPFFPQGSFNQSVIKAEYRLHAPDKVEFLFKAVNMNEKPEAVNEKGNSYQRWGVANIKAIENEPYTKPATELIPKLYLGPRNFTFDKTKGEMSNWKTYGMWLFGLLKDRDILSDANKKKIAELTKDCKTDYDKVKILYDYLAKTTRYVSIQLGIGGQQPMPAEEVAKTGFGDCKALSNYMRAMLKEVGIPSTYTVISTENKRLLKDYASANQMNHVILQVPLPERTLWLECTNPDYPLGYVHEDIAGHDALLVKETGGEIVTLPTYKDSLNTENHNVLITITEQGNATAKVTRVSKLLQYENMFIFSKLSPTKQIDFLRERVQLPQARVNNISFKEEKTANPLFTVNYNVDCEKYGSKTGNRLFVPINVFRGGLPRLTVKKRVSPILVNSGFLDSDTITLEIPKNYVIESLPKLPVMEKKFGKFSSIISPMGDKIVIINQLSLLSGEYDAEQYPEFAAFCKEVSNAYASKIILKKKEQTL</sequence>
<feature type="domain" description="DUF3857" evidence="3">
    <location>
        <begin position="54"/>
        <end position="215"/>
    </location>
</feature>
<feature type="chain" id="PRO_5045744472" description="DUF3857 domain-containing protein" evidence="1">
    <location>
        <begin position="22"/>
        <end position="635"/>
    </location>
</feature>
<proteinExistence type="predicted"/>
<dbReference type="Proteomes" id="UP001496674">
    <property type="component" value="Chromosome"/>
</dbReference>
<dbReference type="Gene3D" id="2.60.40.3140">
    <property type="match status" value="1"/>
</dbReference>
<dbReference type="RefSeq" id="WP_353330213.1">
    <property type="nucleotide sequence ID" value="NZ_AP028055.1"/>
</dbReference>
<feature type="signal peptide" evidence="1">
    <location>
        <begin position="1"/>
        <end position="21"/>
    </location>
</feature>
<accession>A0ABN6ZBV1</accession>
<organism evidence="4 5">
    <name type="scientific">Bacteroides sedimenti</name>
    <dbReference type="NCBI Taxonomy" id="2136147"/>
    <lineage>
        <taxon>Bacteria</taxon>
        <taxon>Pseudomonadati</taxon>
        <taxon>Bacteroidota</taxon>
        <taxon>Bacteroidia</taxon>
        <taxon>Bacteroidales</taxon>
        <taxon>Bacteroidaceae</taxon>
        <taxon>Bacteroides</taxon>
    </lineage>
</organism>
<dbReference type="SUPFAM" id="SSF54001">
    <property type="entry name" value="Cysteine proteinases"/>
    <property type="match status" value="1"/>
</dbReference>
<feature type="domain" description="Transglutaminase-like" evidence="2">
    <location>
        <begin position="276"/>
        <end position="384"/>
    </location>
</feature>
<dbReference type="InterPro" id="IPR038765">
    <property type="entry name" value="Papain-like_cys_pep_sf"/>
</dbReference>
<dbReference type="Gene3D" id="3.10.620.30">
    <property type="match status" value="1"/>
</dbReference>
<keyword evidence="5" id="KW-1185">Reference proteome</keyword>
<keyword evidence="1" id="KW-0732">Signal</keyword>
<evidence type="ECO:0008006" key="6">
    <source>
        <dbReference type="Google" id="ProtNLM"/>
    </source>
</evidence>
<dbReference type="InterPro" id="IPR002931">
    <property type="entry name" value="Transglutaminase-like"/>
</dbReference>
<evidence type="ECO:0000313" key="4">
    <source>
        <dbReference type="EMBL" id="BEG99565.1"/>
    </source>
</evidence>